<organism evidence="1 2">
    <name type="scientific">Rothia aeria F0184</name>
    <dbReference type="NCBI Taxonomy" id="888019"/>
    <lineage>
        <taxon>Bacteria</taxon>
        <taxon>Bacillati</taxon>
        <taxon>Actinomycetota</taxon>
        <taxon>Actinomycetes</taxon>
        <taxon>Micrococcales</taxon>
        <taxon>Micrococcaceae</taxon>
        <taxon>Rothia</taxon>
    </lineage>
</organism>
<comment type="caution">
    <text evidence="1">The sequence shown here is derived from an EMBL/GenBank/DDBJ whole genome shotgun (WGS) entry which is preliminary data.</text>
</comment>
<dbReference type="Proteomes" id="UP000017174">
    <property type="component" value="Unassembled WGS sequence"/>
</dbReference>
<reference evidence="1 2" key="1">
    <citation type="submission" date="2013-08" db="EMBL/GenBank/DDBJ databases">
        <authorList>
            <person name="Weinstock G."/>
            <person name="Sodergren E."/>
            <person name="Wylie T."/>
            <person name="Fulton L."/>
            <person name="Fulton R."/>
            <person name="Fronick C."/>
            <person name="O'Laughlin M."/>
            <person name="Godfrey J."/>
            <person name="Miner T."/>
            <person name="Herter B."/>
            <person name="Appelbaum E."/>
            <person name="Cordes M."/>
            <person name="Lek S."/>
            <person name="Wollam A."/>
            <person name="Pepin K.H."/>
            <person name="Palsikar V.B."/>
            <person name="Mitreva M."/>
            <person name="Wilson R.K."/>
        </authorList>
    </citation>
    <scope>NUCLEOTIDE SEQUENCE [LARGE SCALE GENOMIC DNA]</scope>
    <source>
        <strain evidence="1 2">F0184</strain>
    </source>
</reference>
<evidence type="ECO:0000313" key="2">
    <source>
        <dbReference type="Proteomes" id="UP000017174"/>
    </source>
</evidence>
<protein>
    <submittedName>
        <fullName evidence="1">Uncharacterized protein</fullName>
    </submittedName>
</protein>
<proteinExistence type="predicted"/>
<dbReference type="AlphaFoldDB" id="U7V4W6"/>
<name>U7V4W6_9MICC</name>
<evidence type="ECO:0000313" key="1">
    <source>
        <dbReference type="EMBL" id="ERT65793.1"/>
    </source>
</evidence>
<gene>
    <name evidence="1" type="ORF">HMPREF0742_01593</name>
</gene>
<dbReference type="EMBL" id="AXZG01000047">
    <property type="protein sequence ID" value="ERT65793.1"/>
    <property type="molecule type" value="Genomic_DNA"/>
</dbReference>
<dbReference type="HOGENOM" id="CLU_3172772_0_0_11"/>
<sequence length="47" mass="5421">MEPSRRCVLKNIRKHSLNFTKYIHSAGACPIIVYRFSFIGSHNNRSA</sequence>
<accession>U7V4W6</accession>